<dbReference type="OrthoDB" id="288590at2759"/>
<dbReference type="GO" id="GO:0046872">
    <property type="term" value="F:metal ion binding"/>
    <property type="evidence" value="ECO:0007669"/>
    <property type="project" value="UniProtKB-KW"/>
</dbReference>
<dbReference type="InterPro" id="IPR005123">
    <property type="entry name" value="Oxoglu/Fe-dep_dioxygenase_dom"/>
</dbReference>
<evidence type="ECO:0000259" key="2">
    <source>
        <dbReference type="PROSITE" id="PS51471"/>
    </source>
</evidence>
<evidence type="ECO:0000313" key="3">
    <source>
        <dbReference type="EMBL" id="POY74126.1"/>
    </source>
</evidence>
<comment type="caution">
    <text evidence="3">The sequence shown here is derived from an EMBL/GenBank/DDBJ whole genome shotgun (WGS) entry which is preliminary data.</text>
</comment>
<reference evidence="3 4" key="1">
    <citation type="journal article" date="2018" name="Front. Microbiol.">
        <title>Prospects for Fungal Bioremediation of Acidic Radioactive Waste Sites: Characterization and Genome Sequence of Rhodotorula taiwanensis MD1149.</title>
        <authorList>
            <person name="Tkavc R."/>
            <person name="Matrosova V.Y."/>
            <person name="Grichenko O.E."/>
            <person name="Gostincar C."/>
            <person name="Volpe R.P."/>
            <person name="Klimenkova P."/>
            <person name="Gaidamakova E.K."/>
            <person name="Zhou C.E."/>
            <person name="Stewart B.J."/>
            <person name="Lyman M.G."/>
            <person name="Malfatti S.A."/>
            <person name="Rubinfeld B."/>
            <person name="Courtot M."/>
            <person name="Singh J."/>
            <person name="Dalgard C.L."/>
            <person name="Hamilton T."/>
            <person name="Frey K.G."/>
            <person name="Gunde-Cimerman N."/>
            <person name="Dugan L."/>
            <person name="Daly M.J."/>
        </authorList>
    </citation>
    <scope>NUCLEOTIDE SEQUENCE [LARGE SCALE GENOMIC DNA]</scope>
    <source>
        <strain evidence="3 4">MD1149</strain>
    </source>
</reference>
<name>A0A2S5BBH3_9BASI</name>
<accession>A0A2S5BBH3</accession>
<organism evidence="3 4">
    <name type="scientific">Rhodotorula taiwanensis</name>
    <dbReference type="NCBI Taxonomy" id="741276"/>
    <lineage>
        <taxon>Eukaryota</taxon>
        <taxon>Fungi</taxon>
        <taxon>Dikarya</taxon>
        <taxon>Basidiomycota</taxon>
        <taxon>Pucciniomycotina</taxon>
        <taxon>Microbotryomycetes</taxon>
        <taxon>Sporidiobolales</taxon>
        <taxon>Sporidiobolaceae</taxon>
        <taxon>Rhodotorula</taxon>
    </lineage>
</organism>
<keyword evidence="1" id="KW-0408">Iron</keyword>
<dbReference type="InterPro" id="IPR044861">
    <property type="entry name" value="IPNS-like_FE2OG_OXY"/>
</dbReference>
<comment type="similarity">
    <text evidence="1">Belongs to the iron/ascorbate-dependent oxidoreductase family.</text>
</comment>
<feature type="domain" description="Fe2OG dioxygenase" evidence="2">
    <location>
        <begin position="206"/>
        <end position="309"/>
    </location>
</feature>
<dbReference type="PRINTS" id="PR00682">
    <property type="entry name" value="IPNSYNTHASE"/>
</dbReference>
<dbReference type="GO" id="GO:0016491">
    <property type="term" value="F:oxidoreductase activity"/>
    <property type="evidence" value="ECO:0007669"/>
    <property type="project" value="UniProtKB-KW"/>
</dbReference>
<dbReference type="PROSITE" id="PS51471">
    <property type="entry name" value="FE2OG_OXY"/>
    <property type="match status" value="1"/>
</dbReference>
<keyword evidence="1" id="KW-0479">Metal-binding</keyword>
<dbReference type="Proteomes" id="UP000237144">
    <property type="component" value="Unassembled WGS sequence"/>
</dbReference>
<dbReference type="InterPro" id="IPR027443">
    <property type="entry name" value="IPNS-like_sf"/>
</dbReference>
<dbReference type="Pfam" id="PF14226">
    <property type="entry name" value="DIOX_N"/>
    <property type="match status" value="1"/>
</dbReference>
<dbReference type="PANTHER" id="PTHR47990">
    <property type="entry name" value="2-OXOGLUTARATE (2OG) AND FE(II)-DEPENDENT OXYGENASE SUPERFAMILY PROTEIN-RELATED"/>
    <property type="match status" value="1"/>
</dbReference>
<dbReference type="Pfam" id="PF03171">
    <property type="entry name" value="2OG-FeII_Oxy"/>
    <property type="match status" value="1"/>
</dbReference>
<dbReference type="Gene3D" id="2.60.120.330">
    <property type="entry name" value="B-lactam Antibiotic, Isopenicillin N Synthase, Chain"/>
    <property type="match status" value="1"/>
</dbReference>
<dbReference type="STRING" id="741276.A0A2S5BBH3"/>
<sequence>MVVLKTGLGERLISNDVEGKAFSELPVIDLQRLQGTNEDRKALAAEIQEVGPVFAISVERSPPGSSAIASGFFYISNHGVPQDVLDNAFGQAKQFFSQPMEKKLEIDQSKGNSFKGYVPLKGENVDPESRGDMHEAVDFGPEQGAAMSAEQTSGNMWPSAEDLPDFRPAIERAINEILALGQRLFPLFALALDLPEDFFADKLKNPGSAMRILHYPPQYGPVDTKEIGIGAHTDYECFTILAQHGDVQALQVLNSAGEWVQAPPKEGTFVLNIGDQLQRITNGLFKSTVHRAINRTGQDRMSIPFFFGLDYDAMLETLPSCVSADRPAMYEPITAGEYVEKRMKETYVKAPKAEEVKAPKAEEVKA</sequence>
<dbReference type="EMBL" id="PJQD01000029">
    <property type="protein sequence ID" value="POY74126.1"/>
    <property type="molecule type" value="Genomic_DNA"/>
</dbReference>
<proteinExistence type="inferred from homology"/>
<dbReference type="InterPro" id="IPR026992">
    <property type="entry name" value="DIOX_N"/>
</dbReference>
<evidence type="ECO:0000313" key="4">
    <source>
        <dbReference type="Proteomes" id="UP000237144"/>
    </source>
</evidence>
<dbReference type="SUPFAM" id="SSF51197">
    <property type="entry name" value="Clavaminate synthase-like"/>
    <property type="match status" value="1"/>
</dbReference>
<keyword evidence="1" id="KW-0560">Oxidoreductase</keyword>
<evidence type="ECO:0000256" key="1">
    <source>
        <dbReference type="RuleBase" id="RU003682"/>
    </source>
</evidence>
<dbReference type="InterPro" id="IPR050231">
    <property type="entry name" value="Iron_ascorbate_oxido_reductase"/>
</dbReference>
<keyword evidence="4" id="KW-1185">Reference proteome</keyword>
<protein>
    <recommendedName>
        <fullName evidence="2">Fe2OG dioxygenase domain-containing protein</fullName>
    </recommendedName>
</protein>
<gene>
    <name evidence="3" type="ORF">BMF94_2938</name>
</gene>
<dbReference type="AlphaFoldDB" id="A0A2S5BBH3"/>